<dbReference type="InterPro" id="IPR050147">
    <property type="entry name" value="Ser/Thr_Dehydratase"/>
</dbReference>
<reference evidence="5 6" key="1">
    <citation type="submission" date="2019-01" db="EMBL/GenBank/DDBJ databases">
        <authorList>
            <person name="Chen W.-M."/>
        </authorList>
    </citation>
    <scope>NUCLEOTIDE SEQUENCE [LARGE SCALE GENOMIC DNA]</scope>
    <source>
        <strain evidence="5 6">CCP-6</strain>
    </source>
</reference>
<feature type="domain" description="Tryptophan synthase beta chain-like PALP" evidence="4">
    <location>
        <begin position="21"/>
        <end position="303"/>
    </location>
</feature>
<dbReference type="PANTHER" id="PTHR48078">
    <property type="entry name" value="THREONINE DEHYDRATASE, MITOCHONDRIAL-RELATED"/>
    <property type="match status" value="1"/>
</dbReference>
<dbReference type="GO" id="GO:0004794">
    <property type="term" value="F:threonine deaminase activity"/>
    <property type="evidence" value="ECO:0007669"/>
    <property type="project" value="TreeGrafter"/>
</dbReference>
<dbReference type="Gene3D" id="3.40.50.1100">
    <property type="match status" value="2"/>
</dbReference>
<organism evidence="5 6">
    <name type="scientific">Rhodovarius crocodyli</name>
    <dbReference type="NCBI Taxonomy" id="1979269"/>
    <lineage>
        <taxon>Bacteria</taxon>
        <taxon>Pseudomonadati</taxon>
        <taxon>Pseudomonadota</taxon>
        <taxon>Alphaproteobacteria</taxon>
        <taxon>Acetobacterales</taxon>
        <taxon>Roseomonadaceae</taxon>
        <taxon>Rhodovarius</taxon>
    </lineage>
</organism>
<keyword evidence="6" id="KW-1185">Reference proteome</keyword>
<dbReference type="OrthoDB" id="9811476at2"/>
<protein>
    <submittedName>
        <fullName evidence="5">Pyridoxal-phosphate dependent enzyme</fullName>
    </submittedName>
</protein>
<dbReference type="GO" id="GO:0009097">
    <property type="term" value="P:isoleucine biosynthetic process"/>
    <property type="evidence" value="ECO:0007669"/>
    <property type="project" value="TreeGrafter"/>
</dbReference>
<evidence type="ECO:0000313" key="6">
    <source>
        <dbReference type="Proteomes" id="UP000282957"/>
    </source>
</evidence>
<gene>
    <name evidence="5" type="ORF">EOD42_12845</name>
</gene>
<dbReference type="InterPro" id="IPR036052">
    <property type="entry name" value="TrpB-like_PALP_sf"/>
</dbReference>
<keyword evidence="3" id="KW-0456">Lyase</keyword>
<dbReference type="InterPro" id="IPR001926">
    <property type="entry name" value="TrpB-like_PALP"/>
</dbReference>
<dbReference type="SUPFAM" id="SSF53686">
    <property type="entry name" value="Tryptophan synthase beta subunit-like PLP-dependent enzymes"/>
    <property type="match status" value="1"/>
</dbReference>
<dbReference type="PANTHER" id="PTHR48078:SF6">
    <property type="entry name" value="L-THREONINE DEHYDRATASE CATABOLIC TDCB"/>
    <property type="match status" value="1"/>
</dbReference>
<evidence type="ECO:0000313" key="5">
    <source>
        <dbReference type="EMBL" id="RVT96011.1"/>
    </source>
</evidence>
<dbReference type="GO" id="GO:0003941">
    <property type="term" value="F:L-serine ammonia-lyase activity"/>
    <property type="evidence" value="ECO:0007669"/>
    <property type="project" value="TreeGrafter"/>
</dbReference>
<comment type="caution">
    <text evidence="5">The sequence shown here is derived from an EMBL/GenBank/DDBJ whole genome shotgun (WGS) entry which is preliminary data.</text>
</comment>
<name>A0A437MEC9_9PROT</name>
<proteinExistence type="predicted"/>
<dbReference type="GO" id="GO:0006567">
    <property type="term" value="P:L-threonine catabolic process"/>
    <property type="evidence" value="ECO:0007669"/>
    <property type="project" value="TreeGrafter"/>
</dbReference>
<dbReference type="Pfam" id="PF00291">
    <property type="entry name" value="PALP"/>
    <property type="match status" value="1"/>
</dbReference>
<accession>A0A437MEC9</accession>
<comment type="cofactor">
    <cofactor evidence="1">
        <name>pyridoxal 5'-phosphate</name>
        <dbReference type="ChEBI" id="CHEBI:597326"/>
    </cofactor>
</comment>
<evidence type="ECO:0000256" key="3">
    <source>
        <dbReference type="ARBA" id="ARBA00023239"/>
    </source>
</evidence>
<dbReference type="RefSeq" id="WP_127787944.1">
    <property type="nucleotide sequence ID" value="NZ_SACL01000004.1"/>
</dbReference>
<evidence type="ECO:0000256" key="1">
    <source>
        <dbReference type="ARBA" id="ARBA00001933"/>
    </source>
</evidence>
<dbReference type="EMBL" id="SACL01000004">
    <property type="protein sequence ID" value="RVT96011.1"/>
    <property type="molecule type" value="Genomic_DNA"/>
</dbReference>
<sequence length="319" mass="32818">MPRPIDITRIRAASALIDPDFLNSPMARSPGLDAVLGCTLAAKVEFQNPIGSFKGRGAEFFVATELTPGEAIVCASAGNFGQGLARAATRRGHACTVFAAETANPLKIEAMRGFGADVRLAGQDFDAAKAAAKRFAASTGLRFVEDGLEPAIAEGAGTMGLEIAAAGPFDTMIVPLGNGALLAGVGAALRDAAPGTRIVAVVAAQAPSMMLSLDAGQALETEKADTIADGIAIRVPIPEALDTLRGLYDEIMSVSEDEIFRAMVLLRRHLGHNVEPSGAVGVAAILAQPHRFARRQVATLLCGANLSPAMAAQLAAVPV</sequence>
<evidence type="ECO:0000256" key="2">
    <source>
        <dbReference type="ARBA" id="ARBA00022898"/>
    </source>
</evidence>
<dbReference type="GO" id="GO:0006565">
    <property type="term" value="P:L-serine catabolic process"/>
    <property type="evidence" value="ECO:0007669"/>
    <property type="project" value="TreeGrafter"/>
</dbReference>
<keyword evidence="2" id="KW-0663">Pyridoxal phosphate</keyword>
<evidence type="ECO:0000259" key="4">
    <source>
        <dbReference type="Pfam" id="PF00291"/>
    </source>
</evidence>
<dbReference type="AlphaFoldDB" id="A0A437MEC9"/>
<dbReference type="Proteomes" id="UP000282957">
    <property type="component" value="Unassembled WGS sequence"/>
</dbReference>